<dbReference type="AlphaFoldDB" id="A0A151I7W9"/>
<dbReference type="Proteomes" id="UP000078542">
    <property type="component" value="Unassembled WGS sequence"/>
</dbReference>
<dbReference type="STRING" id="456900.A0A151I7W9"/>
<dbReference type="InterPro" id="IPR011009">
    <property type="entry name" value="Kinase-like_dom_sf"/>
</dbReference>
<reference evidence="2 3" key="1">
    <citation type="submission" date="2016-03" db="EMBL/GenBank/DDBJ databases">
        <title>Cyphomyrmex costatus WGS genome.</title>
        <authorList>
            <person name="Nygaard S."/>
            <person name="Hu H."/>
            <person name="Boomsma J."/>
            <person name="Zhang G."/>
        </authorList>
    </citation>
    <scope>NUCLEOTIDE SEQUENCE [LARGE SCALE GENOMIC DNA]</scope>
    <source>
        <strain evidence="2">MS0001</strain>
        <tissue evidence="2">Whole body</tissue>
    </source>
</reference>
<protein>
    <recommendedName>
        <fullName evidence="1">CHK kinase-like domain-containing protein</fullName>
    </recommendedName>
</protein>
<evidence type="ECO:0000313" key="2">
    <source>
        <dbReference type="EMBL" id="KYM94223.1"/>
    </source>
</evidence>
<dbReference type="InterPro" id="IPR004119">
    <property type="entry name" value="EcKL"/>
</dbReference>
<name>A0A151I7W9_9HYME</name>
<dbReference type="InterPro" id="IPR015897">
    <property type="entry name" value="CHK_kinase-like"/>
</dbReference>
<dbReference type="SUPFAM" id="SSF56112">
    <property type="entry name" value="Protein kinase-like (PK-like)"/>
    <property type="match status" value="1"/>
</dbReference>
<dbReference type="Pfam" id="PF02958">
    <property type="entry name" value="EcKL"/>
    <property type="match status" value="1"/>
</dbReference>
<feature type="domain" description="CHK kinase-like" evidence="1">
    <location>
        <begin position="1"/>
        <end position="149"/>
    </location>
</feature>
<keyword evidence="3" id="KW-1185">Reference proteome</keyword>
<evidence type="ECO:0000259" key="1">
    <source>
        <dbReference type="SMART" id="SM00587"/>
    </source>
</evidence>
<dbReference type="Gene3D" id="3.90.1200.10">
    <property type="match status" value="1"/>
</dbReference>
<organism evidence="2 3">
    <name type="scientific">Cyphomyrmex costatus</name>
    <dbReference type="NCBI Taxonomy" id="456900"/>
    <lineage>
        <taxon>Eukaryota</taxon>
        <taxon>Metazoa</taxon>
        <taxon>Ecdysozoa</taxon>
        <taxon>Arthropoda</taxon>
        <taxon>Hexapoda</taxon>
        <taxon>Insecta</taxon>
        <taxon>Pterygota</taxon>
        <taxon>Neoptera</taxon>
        <taxon>Endopterygota</taxon>
        <taxon>Hymenoptera</taxon>
        <taxon>Apocrita</taxon>
        <taxon>Aculeata</taxon>
        <taxon>Formicoidea</taxon>
        <taxon>Formicidae</taxon>
        <taxon>Myrmicinae</taxon>
        <taxon>Cyphomyrmex</taxon>
    </lineage>
</organism>
<evidence type="ECO:0000313" key="3">
    <source>
        <dbReference type="Proteomes" id="UP000078542"/>
    </source>
</evidence>
<dbReference type="PANTHER" id="PTHR11012">
    <property type="entry name" value="PROTEIN KINASE-LIKE DOMAIN-CONTAINING"/>
    <property type="match status" value="1"/>
</dbReference>
<dbReference type="EMBL" id="KQ978397">
    <property type="protein sequence ID" value="KYM94223.1"/>
    <property type="molecule type" value="Genomic_DNA"/>
</dbReference>
<proteinExistence type="predicted"/>
<sequence length="231" mass="26685">MQESKQKEYKRGMFYHQHPPELKSYFIMGTKALADEIANWPEAKKYSEKIAKLSDHIYQIAEDAIKVSEDELNVINHGDCHLNNMLFKYDDNGKPIDHIFVDFQMCVYTTPALDLLYFLNTSPSLDVIENKRNTLLNEYLDTLSATMKQLNYKTELPTMEELKAILKRRASYGMVISFTILPLMLCSKSESKDLDEIMGTGTFISPGLQSESYKKLMIKRLPLYDEWGLLG</sequence>
<dbReference type="SMART" id="SM00587">
    <property type="entry name" value="CHK"/>
    <property type="match status" value="1"/>
</dbReference>
<dbReference type="PANTHER" id="PTHR11012:SF56">
    <property type="entry name" value="CHK KINASE-LIKE DOMAIN-CONTAINING PROTEIN-RELATED"/>
    <property type="match status" value="1"/>
</dbReference>
<gene>
    <name evidence="2" type="ORF">ALC62_15178</name>
</gene>
<accession>A0A151I7W9</accession>